<gene>
    <name evidence="1" type="ORF">GCM10010185_64210</name>
</gene>
<reference evidence="1" key="1">
    <citation type="journal article" date="2014" name="Int. J. Syst. Evol. Microbiol.">
        <title>Complete genome sequence of Corynebacterium casei LMG S-19264T (=DSM 44701T), isolated from a smear-ripened cheese.</title>
        <authorList>
            <consortium name="US DOE Joint Genome Institute (JGI-PGF)"/>
            <person name="Walter F."/>
            <person name="Albersmeier A."/>
            <person name="Kalinowski J."/>
            <person name="Ruckert C."/>
        </authorList>
    </citation>
    <scope>NUCLEOTIDE SEQUENCE</scope>
    <source>
        <strain evidence="1">JCM 3313</strain>
    </source>
</reference>
<evidence type="ECO:0000313" key="2">
    <source>
        <dbReference type="Proteomes" id="UP000639606"/>
    </source>
</evidence>
<comment type="caution">
    <text evidence="1">The sequence shown here is derived from an EMBL/GenBank/DDBJ whole genome shotgun (WGS) entry which is preliminary data.</text>
</comment>
<name>A0A918AT25_9PSEU</name>
<organism evidence="1 2">
    <name type="scientific">Saccharothrix coeruleofusca</name>
    <dbReference type="NCBI Taxonomy" id="33919"/>
    <lineage>
        <taxon>Bacteria</taxon>
        <taxon>Bacillati</taxon>
        <taxon>Actinomycetota</taxon>
        <taxon>Actinomycetes</taxon>
        <taxon>Pseudonocardiales</taxon>
        <taxon>Pseudonocardiaceae</taxon>
        <taxon>Saccharothrix</taxon>
    </lineage>
</organism>
<reference evidence="1" key="2">
    <citation type="submission" date="2020-09" db="EMBL/GenBank/DDBJ databases">
        <authorList>
            <person name="Sun Q."/>
            <person name="Ohkuma M."/>
        </authorList>
    </citation>
    <scope>NUCLEOTIDE SEQUENCE</scope>
    <source>
        <strain evidence="1">JCM 3313</strain>
    </source>
</reference>
<dbReference type="AlphaFoldDB" id="A0A918AT25"/>
<dbReference type="RefSeq" id="WP_189227090.1">
    <property type="nucleotide sequence ID" value="NZ_BMRG01000021.1"/>
</dbReference>
<proteinExistence type="predicted"/>
<evidence type="ECO:0000313" key="1">
    <source>
        <dbReference type="EMBL" id="GGP81427.1"/>
    </source>
</evidence>
<accession>A0A918AT25</accession>
<dbReference type="Proteomes" id="UP000639606">
    <property type="component" value="Unassembled WGS sequence"/>
</dbReference>
<dbReference type="EMBL" id="BMRG01000021">
    <property type="protein sequence ID" value="GGP81427.1"/>
    <property type="molecule type" value="Genomic_DNA"/>
</dbReference>
<keyword evidence="2" id="KW-1185">Reference proteome</keyword>
<sequence length="181" mass="20467">MAAFHELVGLDLRSLAARLATGSPARSELEAQQWLAVVQLLTAHILRDAVELSGGDWPLVTRAYAYAVETAIAAGDFDHREKTYRALHLSSDLLWQVPANPDIELLDPHRMTELLIRELPMPVERARARAEHWTTLERPEILVLRIAKEFLRPGLRLAHLAHGEQLPEPLKSWEELFPSLP</sequence>
<protein>
    <submittedName>
        <fullName evidence="1">Uncharacterized protein</fullName>
    </submittedName>
</protein>